<dbReference type="EMBL" id="EF134193">
    <property type="protein sequence ID" value="ABV22307.1"/>
    <property type="molecule type" value="mRNA"/>
</dbReference>
<dbReference type="AlphaFoldDB" id="A7WQ05"/>
<evidence type="ECO:0000313" key="1">
    <source>
        <dbReference type="EMBL" id="ABV22307.1"/>
    </source>
</evidence>
<sequence>MLCEPRYGPITVQGWVYDGNWNRVVQKEIQGTFWWSLYQPDDMDPNGPPWKLTSAKHWPGTNQYEEKWLREGANDDPSMKEKYSKEGADNYEDVTQLGKVHWTMLSMTKEGQVFRQVRRANWEEIED</sequence>
<proteinExistence type="evidence at transcript level"/>
<accession>A7WQ05</accession>
<name>A7WQ05_KARVE</name>
<organism evidence="1">
    <name type="scientific">Karlodinium veneficum</name>
    <name type="common">Dinoflagellate</name>
    <name type="synonym">Karlodinium micrum</name>
    <dbReference type="NCBI Taxonomy" id="407301"/>
    <lineage>
        <taxon>Eukaryota</taxon>
        <taxon>Sar</taxon>
        <taxon>Alveolata</taxon>
        <taxon>Dinophyceae</taxon>
        <taxon>Gymnodiniales</taxon>
        <taxon>Kareniaceae</taxon>
        <taxon>Karlodinium</taxon>
    </lineage>
</organism>
<protein>
    <submittedName>
        <fullName evidence="1">Uncharacterized protein</fullName>
    </submittedName>
</protein>
<reference evidence="1" key="1">
    <citation type="journal article" date="2007" name="Proc. Natl. Acad. Sci. U.S.A.">
        <title>Spliced leader RNA trans-splicing in dinoflagellates.</title>
        <authorList>
            <person name="Zhang H."/>
            <person name="Hou Y."/>
            <person name="Miranda L."/>
            <person name="Campbell D.A."/>
            <person name="Sturm N.R."/>
            <person name="Gaasterland T."/>
            <person name="Lin S."/>
        </authorList>
    </citation>
    <scope>NUCLEOTIDE SEQUENCE</scope>
    <source>
        <strain evidence="1">CCMP1975</strain>
    </source>
</reference>